<dbReference type="AlphaFoldDB" id="A0A5D5AP33"/>
<protein>
    <recommendedName>
        <fullName evidence="2">DUF7975 domain-containing protein</fullName>
    </recommendedName>
</protein>
<dbReference type="EMBL" id="VTAW01000002">
    <property type="protein sequence ID" value="TYT63579.1"/>
    <property type="molecule type" value="Genomic_DNA"/>
</dbReference>
<proteinExistence type="predicted"/>
<dbReference type="RefSeq" id="WP_149080046.1">
    <property type="nucleotide sequence ID" value="NZ_VTAW01000002.1"/>
</dbReference>
<evidence type="ECO:0000256" key="1">
    <source>
        <dbReference type="SAM" id="MobiDB-lite"/>
    </source>
</evidence>
<feature type="region of interest" description="Disordered" evidence="1">
    <location>
        <begin position="43"/>
        <end position="69"/>
    </location>
</feature>
<organism evidence="3 4">
    <name type="scientific">Natrialba swarupiae</name>
    <dbReference type="NCBI Taxonomy" id="2448032"/>
    <lineage>
        <taxon>Archaea</taxon>
        <taxon>Methanobacteriati</taxon>
        <taxon>Methanobacteriota</taxon>
        <taxon>Stenosarchaea group</taxon>
        <taxon>Halobacteria</taxon>
        <taxon>Halobacteriales</taxon>
        <taxon>Natrialbaceae</taxon>
        <taxon>Natrialba</taxon>
    </lineage>
</organism>
<dbReference type="Proteomes" id="UP000324104">
    <property type="component" value="Unassembled WGS sequence"/>
</dbReference>
<accession>A0A5D5AP33</accession>
<feature type="domain" description="DUF7975" evidence="2">
    <location>
        <begin position="1"/>
        <end position="153"/>
    </location>
</feature>
<evidence type="ECO:0000313" key="3">
    <source>
        <dbReference type="EMBL" id="TYT63579.1"/>
    </source>
</evidence>
<dbReference type="InterPro" id="IPR058281">
    <property type="entry name" value="DUF7975"/>
</dbReference>
<reference evidence="3 4" key="1">
    <citation type="submission" date="2019-08" db="EMBL/GenBank/DDBJ databases">
        <title>Archaea genome.</title>
        <authorList>
            <person name="Kajale S."/>
            <person name="Shouche Y."/>
            <person name="Deshpande N."/>
            <person name="Sharma A."/>
        </authorList>
    </citation>
    <scope>NUCLEOTIDE SEQUENCE [LARGE SCALE GENOMIC DNA]</scope>
    <source>
        <strain evidence="3 4">ESP3B_9</strain>
    </source>
</reference>
<dbReference type="Pfam" id="PF25930">
    <property type="entry name" value="DUF7975"/>
    <property type="match status" value="1"/>
</dbReference>
<evidence type="ECO:0000313" key="4">
    <source>
        <dbReference type="Proteomes" id="UP000324104"/>
    </source>
</evidence>
<evidence type="ECO:0000259" key="2">
    <source>
        <dbReference type="Pfam" id="PF25930"/>
    </source>
</evidence>
<comment type="caution">
    <text evidence="3">The sequence shown here is derived from an EMBL/GenBank/DDBJ whole genome shotgun (WGS) entry which is preliminary data.</text>
</comment>
<gene>
    <name evidence="3" type="ORF">FYC77_03095</name>
</gene>
<keyword evidence="4" id="KW-1185">Reference proteome</keyword>
<name>A0A5D5AP33_9EURY</name>
<sequence length="153" mass="17169">MTRFEATDPTERQKLYVDSITAHRTRGSHFLTLEADNDRLESDMMASPSDENEPGTASTASDDAELATPPWIQFGDGTINLDCTEDELETLKGLLEEFPAFKIDELTRPEEAEGVNARVSAKADPNRIAQFVDSVFRRVYDLPEGFRVWAVEI</sequence>